<protein>
    <submittedName>
        <fullName evidence="1">Uncharacterized protein</fullName>
    </submittedName>
</protein>
<organism evidence="1 2">
    <name type="scientific">Amphibiibacter pelophylacis</name>
    <dbReference type="NCBI Taxonomy" id="1799477"/>
    <lineage>
        <taxon>Bacteria</taxon>
        <taxon>Pseudomonadati</taxon>
        <taxon>Pseudomonadota</taxon>
        <taxon>Betaproteobacteria</taxon>
        <taxon>Burkholderiales</taxon>
        <taxon>Sphaerotilaceae</taxon>
        <taxon>Amphibiibacter</taxon>
    </lineage>
</organism>
<evidence type="ECO:0000313" key="2">
    <source>
        <dbReference type="Proteomes" id="UP001364695"/>
    </source>
</evidence>
<keyword evidence="2" id="KW-1185">Reference proteome</keyword>
<dbReference type="Proteomes" id="UP001364695">
    <property type="component" value="Unassembled WGS sequence"/>
</dbReference>
<accession>A0ACC6P013</accession>
<evidence type="ECO:0000313" key="1">
    <source>
        <dbReference type="EMBL" id="MEJ7137427.1"/>
    </source>
</evidence>
<reference evidence="1" key="1">
    <citation type="submission" date="2023-10" db="EMBL/GenBank/DDBJ databases">
        <title>Amphibacter perezi, gen. nov., sp. nov. a novel taxa of the family Comamonadaceae, class Betaproteobacteria isolated from the skin microbiota of Pelophylax perezi from different populations.</title>
        <authorList>
            <person name="Costa S."/>
            <person name="Proenca D.N."/>
            <person name="Lopes I."/>
            <person name="Morais P.V."/>
        </authorList>
    </citation>
    <scope>NUCLEOTIDE SEQUENCE</scope>
    <source>
        <strain evidence="1">SL12-8</strain>
    </source>
</reference>
<name>A0ACC6P013_9BURK</name>
<comment type="caution">
    <text evidence="1">The sequence shown here is derived from an EMBL/GenBank/DDBJ whole genome shotgun (WGS) entry which is preliminary data.</text>
</comment>
<dbReference type="EMBL" id="JAWDIE010000003">
    <property type="protein sequence ID" value="MEJ7137427.1"/>
    <property type="molecule type" value="Genomic_DNA"/>
</dbReference>
<gene>
    <name evidence="1" type="ORF">RV045_03145</name>
</gene>
<proteinExistence type="predicted"/>
<sequence>MISFGLTQEQFISRYRKFLELASIKFISQLREVLKTPVPASVTSAEVQIFFEDDGLSTPNAWIYFDGKNKKIDHKDQSIFPGRALDLALQIEGANDFDERYFTDESFGGLAIVANTVKSWFAECWWKASGWSYPIKVEVWIHDGFGDGKSITLTENR</sequence>